<evidence type="ECO:0000256" key="4">
    <source>
        <dbReference type="ARBA" id="ARBA00022989"/>
    </source>
</evidence>
<evidence type="ECO:0000256" key="3">
    <source>
        <dbReference type="ARBA" id="ARBA00022692"/>
    </source>
</evidence>
<comment type="similarity">
    <text evidence="2">Belongs to the major facilitator superfamily. Sugar transporter (TC 2.A.1.1) family.</text>
</comment>
<sequence length="109" mass="11934">MGITEIINILTTIPVIMFIDKAGRKPLLLVGSFGMLATMMIVGVFASQFQNDWTSHSAAGWAAVVTIWLYTVKFAYSCGPAESTLIAEVFSLSLRAKRDVYRGIGELDE</sequence>
<evidence type="ECO:0000259" key="7">
    <source>
        <dbReference type="PROSITE" id="PS50850"/>
    </source>
</evidence>
<keyword evidence="4 6" id="KW-1133">Transmembrane helix</keyword>
<dbReference type="PANTHER" id="PTHR48022:SF67">
    <property type="entry name" value="QUINATE TRANSPORTER, PUTATIVE (AFU_ORTHOLOGUE AFUA_4G14670)-RELATED"/>
    <property type="match status" value="1"/>
</dbReference>
<proteinExistence type="inferred from homology"/>
<dbReference type="InterPro" id="IPR020846">
    <property type="entry name" value="MFS_dom"/>
</dbReference>
<keyword evidence="9" id="KW-1185">Reference proteome</keyword>
<dbReference type="Pfam" id="PF00083">
    <property type="entry name" value="Sugar_tr"/>
    <property type="match status" value="1"/>
</dbReference>
<dbReference type="SUPFAM" id="SSF103473">
    <property type="entry name" value="MFS general substrate transporter"/>
    <property type="match status" value="1"/>
</dbReference>
<evidence type="ECO:0000256" key="2">
    <source>
        <dbReference type="ARBA" id="ARBA00010992"/>
    </source>
</evidence>
<evidence type="ECO:0000313" key="9">
    <source>
        <dbReference type="Proteomes" id="UP001465668"/>
    </source>
</evidence>
<dbReference type="PROSITE" id="PS00216">
    <property type="entry name" value="SUGAR_TRANSPORT_1"/>
    <property type="match status" value="1"/>
</dbReference>
<evidence type="ECO:0000313" key="8">
    <source>
        <dbReference type="EMBL" id="KAK9778237.1"/>
    </source>
</evidence>
<evidence type="ECO:0000256" key="6">
    <source>
        <dbReference type="SAM" id="Phobius"/>
    </source>
</evidence>
<comment type="caution">
    <text evidence="8">The sequence shown here is derived from an EMBL/GenBank/DDBJ whole genome shotgun (WGS) entry which is preliminary data.</text>
</comment>
<comment type="subcellular location">
    <subcellularLocation>
        <location evidence="1">Membrane</location>
        <topology evidence="1">Multi-pass membrane protein</topology>
    </subcellularLocation>
</comment>
<dbReference type="Gene3D" id="1.20.1250.20">
    <property type="entry name" value="MFS general substrate transporter like domains"/>
    <property type="match status" value="1"/>
</dbReference>
<dbReference type="InterPro" id="IPR036259">
    <property type="entry name" value="MFS_trans_sf"/>
</dbReference>
<accession>A0ABR2XWY4</accession>
<feature type="domain" description="Major facilitator superfamily (MFS) profile" evidence="7">
    <location>
        <begin position="1"/>
        <end position="109"/>
    </location>
</feature>
<gene>
    <name evidence="8" type="ORF">SCAR479_05207</name>
</gene>
<dbReference type="PANTHER" id="PTHR48022">
    <property type="entry name" value="PLASTIDIC GLUCOSE TRANSPORTER 4"/>
    <property type="match status" value="1"/>
</dbReference>
<dbReference type="InterPro" id="IPR005829">
    <property type="entry name" value="Sugar_transporter_CS"/>
</dbReference>
<name>A0ABR2XWY4_9PEZI</name>
<dbReference type="InterPro" id="IPR005828">
    <property type="entry name" value="MFS_sugar_transport-like"/>
</dbReference>
<protein>
    <submittedName>
        <fullName evidence="8">Quinate permease protein</fullName>
    </submittedName>
</protein>
<feature type="transmembrane region" description="Helical" evidence="6">
    <location>
        <begin position="27"/>
        <end position="46"/>
    </location>
</feature>
<organism evidence="8 9">
    <name type="scientific">Seiridium cardinale</name>
    <dbReference type="NCBI Taxonomy" id="138064"/>
    <lineage>
        <taxon>Eukaryota</taxon>
        <taxon>Fungi</taxon>
        <taxon>Dikarya</taxon>
        <taxon>Ascomycota</taxon>
        <taxon>Pezizomycotina</taxon>
        <taxon>Sordariomycetes</taxon>
        <taxon>Xylariomycetidae</taxon>
        <taxon>Amphisphaeriales</taxon>
        <taxon>Sporocadaceae</taxon>
        <taxon>Seiridium</taxon>
    </lineage>
</organism>
<feature type="transmembrane region" description="Helical" evidence="6">
    <location>
        <begin position="58"/>
        <end position="76"/>
    </location>
</feature>
<dbReference type="Proteomes" id="UP001465668">
    <property type="component" value="Unassembled WGS sequence"/>
</dbReference>
<dbReference type="EMBL" id="JARVKM010000017">
    <property type="protein sequence ID" value="KAK9778237.1"/>
    <property type="molecule type" value="Genomic_DNA"/>
</dbReference>
<evidence type="ECO:0000256" key="1">
    <source>
        <dbReference type="ARBA" id="ARBA00004141"/>
    </source>
</evidence>
<keyword evidence="3 6" id="KW-0812">Transmembrane</keyword>
<reference evidence="8 9" key="1">
    <citation type="submission" date="2024-02" db="EMBL/GenBank/DDBJ databases">
        <title>First draft genome assembly of two strains of Seiridium cardinale.</title>
        <authorList>
            <person name="Emiliani G."/>
            <person name="Scali E."/>
        </authorList>
    </citation>
    <scope>NUCLEOTIDE SEQUENCE [LARGE SCALE GENOMIC DNA]</scope>
    <source>
        <strain evidence="8 9">BM-138-000479</strain>
    </source>
</reference>
<evidence type="ECO:0000256" key="5">
    <source>
        <dbReference type="ARBA" id="ARBA00023136"/>
    </source>
</evidence>
<dbReference type="InterPro" id="IPR050360">
    <property type="entry name" value="MFS_Sugar_Transporters"/>
</dbReference>
<dbReference type="PROSITE" id="PS50850">
    <property type="entry name" value="MFS"/>
    <property type="match status" value="1"/>
</dbReference>
<keyword evidence="5 6" id="KW-0472">Membrane</keyword>